<feature type="compositionally biased region" description="Basic and acidic residues" evidence="1">
    <location>
        <begin position="216"/>
        <end position="226"/>
    </location>
</feature>
<gene>
    <name evidence="2" type="ORF">OSB04_003265</name>
</gene>
<evidence type="ECO:0000313" key="3">
    <source>
        <dbReference type="Proteomes" id="UP001172457"/>
    </source>
</evidence>
<evidence type="ECO:0000256" key="1">
    <source>
        <dbReference type="SAM" id="MobiDB-lite"/>
    </source>
</evidence>
<feature type="region of interest" description="Disordered" evidence="1">
    <location>
        <begin position="1"/>
        <end position="119"/>
    </location>
</feature>
<keyword evidence="3" id="KW-1185">Reference proteome</keyword>
<accession>A0AA38TUT5</accession>
<feature type="compositionally biased region" description="Low complexity" evidence="1">
    <location>
        <begin position="40"/>
        <end position="52"/>
    </location>
</feature>
<proteinExistence type="predicted"/>
<dbReference type="EMBL" id="JARYMX010000001">
    <property type="protein sequence ID" value="KAJ9567299.1"/>
    <property type="molecule type" value="Genomic_DNA"/>
</dbReference>
<dbReference type="AlphaFoldDB" id="A0AA38TUT5"/>
<reference evidence="2" key="1">
    <citation type="submission" date="2023-03" db="EMBL/GenBank/DDBJ databases">
        <title>Chromosome-scale reference genome and RAD-based genetic map of yellow starthistle (Centaurea solstitialis) reveal putative structural variation and QTLs associated with invader traits.</title>
        <authorList>
            <person name="Reatini B."/>
            <person name="Cang F.A."/>
            <person name="Jiang Q."/>
            <person name="Mckibben M.T.W."/>
            <person name="Barker M.S."/>
            <person name="Rieseberg L.H."/>
            <person name="Dlugosch K.M."/>
        </authorList>
    </citation>
    <scope>NUCLEOTIDE SEQUENCE</scope>
    <source>
        <strain evidence="2">CAN-66</strain>
        <tissue evidence="2">Leaf</tissue>
    </source>
</reference>
<organism evidence="2 3">
    <name type="scientific">Centaurea solstitialis</name>
    <name type="common">yellow star-thistle</name>
    <dbReference type="NCBI Taxonomy" id="347529"/>
    <lineage>
        <taxon>Eukaryota</taxon>
        <taxon>Viridiplantae</taxon>
        <taxon>Streptophyta</taxon>
        <taxon>Embryophyta</taxon>
        <taxon>Tracheophyta</taxon>
        <taxon>Spermatophyta</taxon>
        <taxon>Magnoliopsida</taxon>
        <taxon>eudicotyledons</taxon>
        <taxon>Gunneridae</taxon>
        <taxon>Pentapetalae</taxon>
        <taxon>asterids</taxon>
        <taxon>campanulids</taxon>
        <taxon>Asterales</taxon>
        <taxon>Asteraceae</taxon>
        <taxon>Carduoideae</taxon>
        <taxon>Cardueae</taxon>
        <taxon>Centaureinae</taxon>
        <taxon>Centaurea</taxon>
    </lineage>
</organism>
<comment type="caution">
    <text evidence="2">The sequence shown here is derived from an EMBL/GenBank/DDBJ whole genome shotgun (WGS) entry which is preliminary data.</text>
</comment>
<name>A0AA38TUT5_9ASTR</name>
<dbReference type="Proteomes" id="UP001172457">
    <property type="component" value="Chromosome 1"/>
</dbReference>
<sequence>MEDTLKDQTSTVSESKGGKSSKLLRYPLRSASKSKEDKLPASSPSIASASASRRGKPTSSVSQSVSVLDMSAKEKSAKPPRRLSIPTNQMPVLTPISEARATRSGNLKSNGGTPGSDVARSLNRRKFTVLSSASYWLSHIKLSEAAAKHNLSLGFLSLRWRLGNLQLLRDELKSYAGRHNLLDLGESAKDVFQSYEIPESIEQFQVSETCSEVLEDGSRSLDDDARSLSSATGVPKSKPKSLNNGASSAAKESARETTQKGNPVHRIKAPVNKKMANQSPALGTGMANCKRTPRSQQTRIHQRETEGQD</sequence>
<evidence type="ECO:0000313" key="2">
    <source>
        <dbReference type="EMBL" id="KAJ9567299.1"/>
    </source>
</evidence>
<feature type="region of interest" description="Disordered" evidence="1">
    <location>
        <begin position="215"/>
        <end position="309"/>
    </location>
</feature>
<dbReference type="PANTHER" id="PTHR34468">
    <property type="entry name" value="MICROTUBULE-ASSOCIATED FUTSCH-LIKE PROTEIN"/>
    <property type="match status" value="1"/>
</dbReference>
<feature type="compositionally biased region" description="Polar residues" evidence="1">
    <location>
        <begin position="57"/>
        <end position="66"/>
    </location>
</feature>
<dbReference type="PANTHER" id="PTHR34468:SF2">
    <property type="entry name" value="MICROTUBULE-ASSOCIATED FUTSCH-LIKE PROTEIN"/>
    <property type="match status" value="1"/>
</dbReference>
<protein>
    <submittedName>
        <fullName evidence="2">Uncharacterized protein</fullName>
    </submittedName>
</protein>